<keyword evidence="4" id="KW-1185">Reference proteome</keyword>
<dbReference type="EMBL" id="JAZDUA010000085">
    <property type="protein sequence ID" value="KAK7868908.1"/>
    <property type="molecule type" value="Genomic_DNA"/>
</dbReference>
<comment type="similarity">
    <text evidence="1">Belongs to the THEM6 family.</text>
</comment>
<dbReference type="InterPro" id="IPR029069">
    <property type="entry name" value="HotDog_dom_sf"/>
</dbReference>
<dbReference type="SUPFAM" id="SSF54637">
    <property type="entry name" value="Thioesterase/thiol ester dehydrase-isomerase"/>
    <property type="match status" value="1"/>
</dbReference>
<comment type="caution">
    <text evidence="3">The sequence shown here is derived from an EMBL/GenBank/DDBJ whole genome shotgun (WGS) entry which is preliminary data.</text>
</comment>
<name>A0AAN9W602_9ORTH</name>
<dbReference type="Pfam" id="PF13279">
    <property type="entry name" value="4HBT_2"/>
    <property type="match status" value="1"/>
</dbReference>
<accession>A0AAN9W602</accession>
<protein>
    <recommendedName>
        <fullName evidence="2">Protein THEM6</fullName>
    </recommendedName>
</protein>
<reference evidence="3 4" key="1">
    <citation type="submission" date="2024-03" db="EMBL/GenBank/DDBJ databases">
        <title>The genome assembly and annotation of the cricket Gryllus longicercus Weissman &amp; Gray.</title>
        <authorList>
            <person name="Szrajer S."/>
            <person name="Gray D."/>
            <person name="Ylla G."/>
        </authorList>
    </citation>
    <scope>NUCLEOTIDE SEQUENCE [LARGE SCALE GENOMIC DNA]</scope>
    <source>
        <strain evidence="3">DAG 2021-001</strain>
        <tissue evidence="3">Whole body minus gut</tissue>
    </source>
</reference>
<evidence type="ECO:0000313" key="3">
    <source>
        <dbReference type="EMBL" id="KAK7868908.1"/>
    </source>
</evidence>
<dbReference type="CDD" id="cd00586">
    <property type="entry name" value="4HBT"/>
    <property type="match status" value="1"/>
</dbReference>
<evidence type="ECO:0000256" key="2">
    <source>
        <dbReference type="ARBA" id="ARBA00041112"/>
    </source>
</evidence>
<dbReference type="Proteomes" id="UP001378592">
    <property type="component" value="Unassembled WGS sequence"/>
</dbReference>
<dbReference type="AlphaFoldDB" id="A0AAN9W602"/>
<gene>
    <name evidence="3" type="ORF">R5R35_014218</name>
</gene>
<dbReference type="InterPro" id="IPR051490">
    <property type="entry name" value="THEM6_lcsJ_thioesterase"/>
</dbReference>
<evidence type="ECO:0000313" key="4">
    <source>
        <dbReference type="Proteomes" id="UP001378592"/>
    </source>
</evidence>
<sequence length="197" mass="23121">MLSCACVALAWVFLVLYISLDVNYFIRLASIIGLGRLFQKKLKPTDTTSIYGLCTTQDVDIFWRHMNNARYVRELDFARFDYYDRSGLYQEIVKLKGNAMQGASNVRYRRTIPIFSFYRVDTKLVWWDDKSIYLEQQFVTPRDGFVRTIAMSKQNIVGVDVPSLMRRVVGERPEQPPELMHWLRSVELSSARLRRSD</sequence>
<dbReference type="Gene3D" id="3.10.129.10">
    <property type="entry name" value="Hotdog Thioesterase"/>
    <property type="match status" value="1"/>
</dbReference>
<organism evidence="3 4">
    <name type="scientific">Gryllus longicercus</name>
    <dbReference type="NCBI Taxonomy" id="2509291"/>
    <lineage>
        <taxon>Eukaryota</taxon>
        <taxon>Metazoa</taxon>
        <taxon>Ecdysozoa</taxon>
        <taxon>Arthropoda</taxon>
        <taxon>Hexapoda</taxon>
        <taxon>Insecta</taxon>
        <taxon>Pterygota</taxon>
        <taxon>Neoptera</taxon>
        <taxon>Polyneoptera</taxon>
        <taxon>Orthoptera</taxon>
        <taxon>Ensifera</taxon>
        <taxon>Gryllidea</taxon>
        <taxon>Grylloidea</taxon>
        <taxon>Gryllidae</taxon>
        <taxon>Gryllinae</taxon>
        <taxon>Gryllus</taxon>
    </lineage>
</organism>
<proteinExistence type="inferred from homology"/>
<dbReference type="PANTHER" id="PTHR12475">
    <property type="match status" value="1"/>
</dbReference>
<dbReference type="PANTHER" id="PTHR12475:SF4">
    <property type="entry name" value="PROTEIN THEM6"/>
    <property type="match status" value="1"/>
</dbReference>
<evidence type="ECO:0000256" key="1">
    <source>
        <dbReference type="ARBA" id="ARBA00038228"/>
    </source>
</evidence>